<dbReference type="GO" id="GO:0004177">
    <property type="term" value="F:aminopeptidase activity"/>
    <property type="evidence" value="ECO:0007669"/>
    <property type="project" value="TreeGrafter"/>
</dbReference>
<proteinExistence type="inferred from homology"/>
<protein>
    <submittedName>
        <fullName evidence="2">Peptidase S58 family protein</fullName>
    </submittedName>
</protein>
<reference evidence="2" key="1">
    <citation type="journal article" date="2020" name="mSystems">
        <title>Genome- and Community-Level Interaction Insights into Carbon Utilization and Element Cycling Functions of Hydrothermarchaeota in Hydrothermal Sediment.</title>
        <authorList>
            <person name="Zhou Z."/>
            <person name="Liu Y."/>
            <person name="Xu W."/>
            <person name="Pan J."/>
            <person name="Luo Z.H."/>
            <person name="Li M."/>
        </authorList>
    </citation>
    <scope>NUCLEOTIDE SEQUENCE [LARGE SCALE GENOMIC DNA]</scope>
    <source>
        <strain evidence="2">SpSt-222</strain>
    </source>
</reference>
<dbReference type="InterPro" id="IPR005321">
    <property type="entry name" value="Peptidase_S58_DmpA"/>
</dbReference>
<evidence type="ECO:0000313" key="2">
    <source>
        <dbReference type="EMBL" id="HEF64285.1"/>
    </source>
</evidence>
<sequence>MTEHVVPGFLVGHWTHPSGRTGCTVVIAERPALAVRDVRGGAPGTRETELLSPGCLVRHLDAVLLTGGSAFGLAAADGVVRWLRERGRGYPTDVMAVPIVAAAVLYDLSAPDPVVPDAEAGYTACQVAGPHGWRSGRIGAGAGATVGKLLGRERATPTGIGAAVVAIDSNSVGALAAVNAVGELVDPSTGIIRAGIRADDGSWLPARELILTGSSLWTQPGTNTTLVVVATDLALDQNALIRMAIAAHDAIARTIRPAHTIYDGDTVFVLAREEAPTSPAQILRIATATEVAVERAILASIQDNR</sequence>
<gene>
    <name evidence="2" type="ORF">ENP47_01545</name>
</gene>
<dbReference type="PANTHER" id="PTHR36512">
    <property type="entry name" value="D-AMINOPEPTIDASE"/>
    <property type="match status" value="1"/>
</dbReference>
<dbReference type="Gene3D" id="3.60.70.12">
    <property type="entry name" value="L-amino peptidase D-ALA esterase/amidase"/>
    <property type="match status" value="1"/>
</dbReference>
<dbReference type="SUPFAM" id="SSF56266">
    <property type="entry name" value="DmpA/ArgJ-like"/>
    <property type="match status" value="1"/>
</dbReference>
<accession>A0A7C2BEY6</accession>
<dbReference type="Pfam" id="PF03576">
    <property type="entry name" value="Peptidase_S58"/>
    <property type="match status" value="1"/>
</dbReference>
<evidence type="ECO:0000256" key="1">
    <source>
        <dbReference type="ARBA" id="ARBA00007068"/>
    </source>
</evidence>
<organism evidence="2">
    <name type="scientific">Thermomicrobium roseum</name>
    <dbReference type="NCBI Taxonomy" id="500"/>
    <lineage>
        <taxon>Bacteria</taxon>
        <taxon>Pseudomonadati</taxon>
        <taxon>Thermomicrobiota</taxon>
        <taxon>Thermomicrobia</taxon>
        <taxon>Thermomicrobiales</taxon>
        <taxon>Thermomicrobiaceae</taxon>
        <taxon>Thermomicrobium</taxon>
    </lineage>
</organism>
<dbReference type="EMBL" id="DSJL01000002">
    <property type="protein sequence ID" value="HEF64285.1"/>
    <property type="molecule type" value="Genomic_DNA"/>
</dbReference>
<dbReference type="CDD" id="cd02252">
    <property type="entry name" value="nylC_like"/>
    <property type="match status" value="1"/>
</dbReference>
<comment type="similarity">
    <text evidence="1">Belongs to the peptidase S58 family.</text>
</comment>
<dbReference type="PANTHER" id="PTHR36512:SF3">
    <property type="entry name" value="BLR5678 PROTEIN"/>
    <property type="match status" value="1"/>
</dbReference>
<comment type="caution">
    <text evidence="2">The sequence shown here is derived from an EMBL/GenBank/DDBJ whole genome shotgun (WGS) entry which is preliminary data.</text>
</comment>
<dbReference type="InterPro" id="IPR016117">
    <property type="entry name" value="ArgJ-like_dom_sf"/>
</dbReference>
<name>A0A7C2BEY6_THERO</name>
<dbReference type="AlphaFoldDB" id="A0A7C2BEY6"/>